<dbReference type="PROSITE" id="PS51186">
    <property type="entry name" value="GNAT"/>
    <property type="match status" value="1"/>
</dbReference>
<dbReference type="Gene3D" id="3.40.630.30">
    <property type="match status" value="1"/>
</dbReference>
<gene>
    <name evidence="5" type="ORF">VaNZ11_009439</name>
</gene>
<name>A0ABQ5S856_9CHLO</name>
<dbReference type="PANTHER" id="PTHR23091">
    <property type="entry name" value="N-TERMINAL ACETYLTRANSFERASE"/>
    <property type="match status" value="1"/>
</dbReference>
<dbReference type="EMBL" id="BSDZ01000025">
    <property type="protein sequence ID" value="GLI65816.1"/>
    <property type="molecule type" value="Genomic_DNA"/>
</dbReference>
<evidence type="ECO:0000313" key="5">
    <source>
        <dbReference type="EMBL" id="GLI65816.1"/>
    </source>
</evidence>
<evidence type="ECO:0000313" key="6">
    <source>
        <dbReference type="Proteomes" id="UP001165090"/>
    </source>
</evidence>
<accession>A0ABQ5S856</accession>
<keyword evidence="6" id="KW-1185">Reference proteome</keyword>
<dbReference type="Proteomes" id="UP001165090">
    <property type="component" value="Unassembled WGS sequence"/>
</dbReference>
<evidence type="ECO:0000259" key="4">
    <source>
        <dbReference type="PROSITE" id="PS51186"/>
    </source>
</evidence>
<dbReference type="PANTHER" id="PTHR23091:SF4">
    <property type="entry name" value="N-TERMINAL AMINO-ACID N(ALPHA)-ACETYLTRANSFERASE NATA"/>
    <property type="match status" value="1"/>
</dbReference>
<evidence type="ECO:0000256" key="1">
    <source>
        <dbReference type="ARBA" id="ARBA00022679"/>
    </source>
</evidence>
<comment type="caution">
    <text evidence="5">The sequence shown here is derived from an EMBL/GenBank/DDBJ whole genome shotgun (WGS) entry which is preliminary data.</text>
</comment>
<proteinExistence type="inferred from homology"/>
<dbReference type="SUPFAM" id="SSF55729">
    <property type="entry name" value="Acyl-CoA N-acyltransferases (Nat)"/>
    <property type="match status" value="1"/>
</dbReference>
<dbReference type="CDD" id="cd04301">
    <property type="entry name" value="NAT_SF"/>
    <property type="match status" value="1"/>
</dbReference>
<feature type="domain" description="N-acetyltransferase" evidence="4">
    <location>
        <begin position="2"/>
        <end position="152"/>
    </location>
</feature>
<dbReference type="InterPro" id="IPR000182">
    <property type="entry name" value="GNAT_dom"/>
</dbReference>
<sequence>MVCIRPATIDDLMQMQRCNLLCLPENYQLKYYLYHILSWPQLLQVAEDYDGKIVGYVLAKMEEDATEPHGHITSVAVARTHRKLGLATKLMNATHKAMEEVFGAKYVSLHVRETNKVAVHLYTQTLGYQIYDIEGKYYADGEDAYEMRKYFGAPPAALAKKAAALTAAATGTGVSAAAAAAAAAAGTCAASGSGKAAAAANNNN</sequence>
<evidence type="ECO:0000256" key="2">
    <source>
        <dbReference type="ARBA" id="ARBA00023315"/>
    </source>
</evidence>
<evidence type="ECO:0000256" key="3">
    <source>
        <dbReference type="ARBA" id="ARBA00025786"/>
    </source>
</evidence>
<keyword evidence="2" id="KW-0012">Acyltransferase</keyword>
<dbReference type="Pfam" id="PF00583">
    <property type="entry name" value="Acetyltransf_1"/>
    <property type="match status" value="1"/>
</dbReference>
<protein>
    <recommendedName>
        <fullName evidence="4">N-acetyltransferase domain-containing protein</fullName>
    </recommendedName>
</protein>
<reference evidence="5 6" key="1">
    <citation type="journal article" date="2023" name="IScience">
        <title>Expanded male sex-determining region conserved during the evolution of homothallism in the green alga Volvox.</title>
        <authorList>
            <person name="Yamamoto K."/>
            <person name="Matsuzaki R."/>
            <person name="Mahakham W."/>
            <person name="Heman W."/>
            <person name="Sekimoto H."/>
            <person name="Kawachi M."/>
            <person name="Minakuchi Y."/>
            <person name="Toyoda A."/>
            <person name="Nozaki H."/>
        </authorList>
    </citation>
    <scope>NUCLEOTIDE SEQUENCE [LARGE SCALE GENOMIC DNA]</scope>
    <source>
        <strain evidence="5 6">NIES-4468</strain>
    </source>
</reference>
<comment type="similarity">
    <text evidence="3">Belongs to the acetyltransferase family. ARD1 subfamily.</text>
</comment>
<dbReference type="InterPro" id="IPR045047">
    <property type="entry name" value="Ard1-like"/>
</dbReference>
<organism evidence="5 6">
    <name type="scientific">Volvox africanus</name>
    <dbReference type="NCBI Taxonomy" id="51714"/>
    <lineage>
        <taxon>Eukaryota</taxon>
        <taxon>Viridiplantae</taxon>
        <taxon>Chlorophyta</taxon>
        <taxon>core chlorophytes</taxon>
        <taxon>Chlorophyceae</taxon>
        <taxon>CS clade</taxon>
        <taxon>Chlamydomonadales</taxon>
        <taxon>Volvocaceae</taxon>
        <taxon>Volvox</taxon>
    </lineage>
</organism>
<dbReference type="InterPro" id="IPR016181">
    <property type="entry name" value="Acyl_CoA_acyltransferase"/>
</dbReference>
<keyword evidence="1" id="KW-0808">Transferase</keyword>